<dbReference type="EMBL" id="CM018046">
    <property type="protein sequence ID" value="KAA8525476.1"/>
    <property type="molecule type" value="Genomic_DNA"/>
</dbReference>
<dbReference type="Pfam" id="PF02309">
    <property type="entry name" value="AUX_IAA"/>
    <property type="match status" value="2"/>
</dbReference>
<dbReference type="PROSITE" id="PS51745">
    <property type="entry name" value="PB1"/>
    <property type="match status" value="1"/>
</dbReference>
<dbReference type="PANTHER" id="PTHR31734:SF44">
    <property type="entry name" value="AUXIN-RESPONSIVE PROTEIN"/>
    <property type="match status" value="1"/>
</dbReference>
<evidence type="ECO:0000256" key="6">
    <source>
        <dbReference type="ARBA" id="ARBA00023242"/>
    </source>
</evidence>
<evidence type="ECO:0000259" key="10">
    <source>
        <dbReference type="PROSITE" id="PS51745"/>
    </source>
</evidence>
<accession>A0A5J5A6B6</accession>
<name>A0A5J5A6B6_9ASTE</name>
<sequence>MELQLGLALPTQNLIKGFDLNNHGFEPKETLSLEPWSYSCGLESKNHVKDKRSFLEAFGQDGASEKTLPLLLWNGQPNEEDDRNGEKKNASYTSNKIEGEEKHVVGWPPIKSWRKKLLHQYQGGQIVNDRTAERGRGGSNSMYVKVKMEGVAIGRKINLRLYNSYQTLTNSLVSMFAKYHKHEKDGVRYTLAYQDKDGDWMLAGDVPWQTFIETVQRMEILRNAS</sequence>
<dbReference type="InterPro" id="IPR033389">
    <property type="entry name" value="AUX/IAA_dom"/>
</dbReference>
<dbReference type="SUPFAM" id="SSF54277">
    <property type="entry name" value="CAD &amp; PB1 domains"/>
    <property type="match status" value="1"/>
</dbReference>
<organism evidence="11 12">
    <name type="scientific">Nyssa sinensis</name>
    <dbReference type="NCBI Taxonomy" id="561372"/>
    <lineage>
        <taxon>Eukaryota</taxon>
        <taxon>Viridiplantae</taxon>
        <taxon>Streptophyta</taxon>
        <taxon>Embryophyta</taxon>
        <taxon>Tracheophyta</taxon>
        <taxon>Spermatophyta</taxon>
        <taxon>Magnoliopsida</taxon>
        <taxon>eudicotyledons</taxon>
        <taxon>Gunneridae</taxon>
        <taxon>Pentapetalae</taxon>
        <taxon>asterids</taxon>
        <taxon>Cornales</taxon>
        <taxon>Nyssaceae</taxon>
        <taxon>Nyssa</taxon>
    </lineage>
</organism>
<keyword evidence="4 8" id="KW-0805">Transcription regulation</keyword>
<comment type="subcellular location">
    <subcellularLocation>
        <location evidence="1 8">Nucleus</location>
    </subcellularLocation>
</comment>
<keyword evidence="6 8" id="KW-0539">Nucleus</keyword>
<protein>
    <recommendedName>
        <fullName evidence="8">Auxin-responsive protein</fullName>
    </recommendedName>
</protein>
<gene>
    <name evidence="11" type="ORF">F0562_007331</name>
</gene>
<dbReference type="GO" id="GO:0005634">
    <property type="term" value="C:nucleus"/>
    <property type="evidence" value="ECO:0007669"/>
    <property type="project" value="UniProtKB-SubCell"/>
</dbReference>
<evidence type="ECO:0000313" key="11">
    <source>
        <dbReference type="EMBL" id="KAA8525476.1"/>
    </source>
</evidence>
<keyword evidence="3 8" id="KW-0678">Repressor</keyword>
<dbReference type="OrthoDB" id="778717at2759"/>
<evidence type="ECO:0000313" key="12">
    <source>
        <dbReference type="Proteomes" id="UP000325577"/>
    </source>
</evidence>
<dbReference type="InterPro" id="IPR053793">
    <property type="entry name" value="PB1-like"/>
</dbReference>
<evidence type="ECO:0000256" key="1">
    <source>
        <dbReference type="ARBA" id="ARBA00004123"/>
    </source>
</evidence>
<dbReference type="Proteomes" id="UP000325577">
    <property type="component" value="Linkage Group LG3"/>
</dbReference>
<feature type="domain" description="PB1" evidence="10">
    <location>
        <begin position="141"/>
        <end position="225"/>
    </location>
</feature>
<keyword evidence="7 8" id="KW-0927">Auxin signaling pathway</keyword>
<evidence type="ECO:0000256" key="8">
    <source>
        <dbReference type="RuleBase" id="RU004549"/>
    </source>
</evidence>
<dbReference type="InterPro" id="IPR003311">
    <property type="entry name" value="AUX_IAA"/>
</dbReference>
<evidence type="ECO:0000256" key="9">
    <source>
        <dbReference type="SAM" id="MobiDB-lite"/>
    </source>
</evidence>
<evidence type="ECO:0000256" key="3">
    <source>
        <dbReference type="ARBA" id="ARBA00022491"/>
    </source>
</evidence>
<keyword evidence="12" id="KW-1185">Reference proteome</keyword>
<evidence type="ECO:0000256" key="2">
    <source>
        <dbReference type="ARBA" id="ARBA00006728"/>
    </source>
</evidence>
<dbReference type="GO" id="GO:0009734">
    <property type="term" value="P:auxin-activated signaling pathway"/>
    <property type="evidence" value="ECO:0007669"/>
    <property type="project" value="UniProtKB-UniRule"/>
</dbReference>
<dbReference type="PANTHER" id="PTHR31734">
    <property type="entry name" value="AUXIN-RESPONSIVE PROTEIN IAA17"/>
    <property type="match status" value="1"/>
</dbReference>
<feature type="region of interest" description="Disordered" evidence="9">
    <location>
        <begin position="74"/>
        <end position="93"/>
    </location>
</feature>
<dbReference type="GO" id="GO:0006355">
    <property type="term" value="P:regulation of DNA-templated transcription"/>
    <property type="evidence" value="ECO:0007669"/>
    <property type="project" value="InterPro"/>
</dbReference>
<dbReference type="Gene3D" id="3.10.20.90">
    <property type="entry name" value="Phosphatidylinositol 3-kinase Catalytic Subunit, Chain A, domain 1"/>
    <property type="match status" value="1"/>
</dbReference>
<keyword evidence="5 8" id="KW-0804">Transcription</keyword>
<evidence type="ECO:0000256" key="4">
    <source>
        <dbReference type="ARBA" id="ARBA00023015"/>
    </source>
</evidence>
<proteinExistence type="inferred from homology"/>
<comment type="similarity">
    <text evidence="2 8">Belongs to the Aux/IAA family.</text>
</comment>
<reference evidence="11 12" key="1">
    <citation type="submission" date="2019-09" db="EMBL/GenBank/DDBJ databases">
        <title>A chromosome-level genome assembly of the Chinese tupelo Nyssa sinensis.</title>
        <authorList>
            <person name="Yang X."/>
            <person name="Kang M."/>
            <person name="Yang Y."/>
            <person name="Xiong H."/>
            <person name="Wang M."/>
            <person name="Zhang Z."/>
            <person name="Wang Z."/>
            <person name="Wu H."/>
            <person name="Ma T."/>
            <person name="Liu J."/>
            <person name="Xi Z."/>
        </authorList>
    </citation>
    <scope>NUCLEOTIDE SEQUENCE [LARGE SCALE GENOMIC DNA]</scope>
    <source>
        <strain evidence="11">J267</strain>
        <tissue evidence="11">Leaf</tissue>
    </source>
</reference>
<comment type="function">
    <text evidence="8">Aux/IAA proteins are short-lived transcriptional factors that function as repressors of early auxin response genes at low auxin concentrations.</text>
</comment>
<evidence type="ECO:0000256" key="5">
    <source>
        <dbReference type="ARBA" id="ARBA00023163"/>
    </source>
</evidence>
<evidence type="ECO:0000256" key="7">
    <source>
        <dbReference type="ARBA" id="ARBA00023294"/>
    </source>
</evidence>
<comment type="subunit">
    <text evidence="8">Homodimers and heterodimers.</text>
</comment>
<dbReference type="AlphaFoldDB" id="A0A5J5A6B6"/>